<dbReference type="InterPro" id="IPR008915">
    <property type="entry name" value="Peptidase_M50"/>
</dbReference>
<evidence type="ECO:0000256" key="5">
    <source>
        <dbReference type="ARBA" id="ARBA00032658"/>
    </source>
</evidence>
<dbReference type="PANTHER" id="PTHR13325">
    <property type="entry name" value="PROTEASE M50 MEMBRANE-BOUND TRANSCRIPTION FACTOR SITE 2 PROTEASE"/>
    <property type="match status" value="1"/>
</dbReference>
<evidence type="ECO:0000256" key="3">
    <source>
        <dbReference type="ARBA" id="ARBA00022989"/>
    </source>
</evidence>
<accession>A0AAN7DHC0</accession>
<comment type="subcellular location">
    <subcellularLocation>
        <location evidence="1">Endomembrane system</location>
        <topology evidence="1">Multi-pass membrane protein</topology>
    </subcellularLocation>
</comment>
<comment type="caution">
    <text evidence="8">The sequence shown here is derived from an EMBL/GenBank/DDBJ whole genome shotgun (WGS) entry which is preliminary data.</text>
</comment>
<keyword evidence="9" id="KW-1185">Reference proteome</keyword>
<keyword evidence="2 6" id="KW-0812">Transmembrane</keyword>
<sequence>MDIVKVILQYVGMWLVIHAAFHMTQKLCTKSSNSTNYAAPPLHRFHSRPFNISWSTSVFNNDFVRVTHTFAPNFWHAWFQLGTCVTLCTMLVGTCIVIRSGCEILSIMYAHSHLIKSWVHLEKRNFRLLLHNEHSTLLPMIPGLTLPINHLHYYFVALLVGAMVHELGHGLCAGVHNLRLCHAGLFFSYIYPGAFISIAEADLGMLDVWQKLQIVCAGNWHNVVLFGICKMLNRVAIRWIWCHLGWQMLSDGVSVVNIHASSPLAAHLKPGARIFQLDDVHLLHGTDDWRSFWNRDFATTPAQGFCALMGATTSSDTSCCTFASDLPFGNSSDTTISCFQNVSLGDIEVIQGECLNTLQTLASYTTMRCQLDGDCLGNNTCVIPVTPSMYGQRVRIYTENDGQELITSIYEGALRDVLDSVQVSNLYPKYPHLPKQLPHQFNLLTSYTATFSLALALMNSVPAFNLDGASILRKLLFNTQKKLFTMITKIMSGLVLFVVIGSVFVLLLQDL</sequence>
<dbReference type="GO" id="GO:0005737">
    <property type="term" value="C:cytoplasm"/>
    <property type="evidence" value="ECO:0007669"/>
    <property type="project" value="TreeGrafter"/>
</dbReference>
<evidence type="ECO:0000256" key="4">
    <source>
        <dbReference type="ARBA" id="ARBA00023136"/>
    </source>
</evidence>
<dbReference type="PRINTS" id="PR01000">
    <property type="entry name" value="SREBPS2PTASE"/>
</dbReference>
<evidence type="ECO:0000256" key="6">
    <source>
        <dbReference type="SAM" id="Phobius"/>
    </source>
</evidence>
<dbReference type="GeneID" id="89944542"/>
<feature type="transmembrane region" description="Helical" evidence="6">
    <location>
        <begin position="487"/>
        <end position="508"/>
    </location>
</feature>
<dbReference type="EMBL" id="JASEJX010000013">
    <property type="protein sequence ID" value="KAK4517501.1"/>
    <property type="molecule type" value="Genomic_DNA"/>
</dbReference>
<organism evidence="8 9">
    <name type="scientific">Mucor velutinosus</name>
    <dbReference type="NCBI Taxonomy" id="708070"/>
    <lineage>
        <taxon>Eukaryota</taxon>
        <taxon>Fungi</taxon>
        <taxon>Fungi incertae sedis</taxon>
        <taxon>Mucoromycota</taxon>
        <taxon>Mucoromycotina</taxon>
        <taxon>Mucoromycetes</taxon>
        <taxon>Mucorales</taxon>
        <taxon>Mucorineae</taxon>
        <taxon>Mucoraceae</taxon>
        <taxon>Mucor</taxon>
    </lineage>
</organism>
<dbReference type="GO" id="GO:0012505">
    <property type="term" value="C:endomembrane system"/>
    <property type="evidence" value="ECO:0007669"/>
    <property type="project" value="UniProtKB-SubCell"/>
</dbReference>
<feature type="domain" description="Peptidase M50" evidence="7">
    <location>
        <begin position="154"/>
        <end position="495"/>
    </location>
</feature>
<dbReference type="GO" id="GO:0031293">
    <property type="term" value="P:membrane protein intracellular domain proteolysis"/>
    <property type="evidence" value="ECO:0007669"/>
    <property type="project" value="TreeGrafter"/>
</dbReference>
<feature type="transmembrane region" description="Helical" evidence="6">
    <location>
        <begin position="444"/>
        <end position="466"/>
    </location>
</feature>
<evidence type="ECO:0000256" key="1">
    <source>
        <dbReference type="ARBA" id="ARBA00004127"/>
    </source>
</evidence>
<proteinExistence type="predicted"/>
<reference evidence="8 9" key="1">
    <citation type="submission" date="2022-11" db="EMBL/GenBank/DDBJ databases">
        <title>Mucor velutinosus strain NIH1002 WGS.</title>
        <authorList>
            <person name="Subramanian P."/>
            <person name="Mullikin J.C."/>
            <person name="Segre J.A."/>
            <person name="Zelazny A.M."/>
        </authorList>
    </citation>
    <scope>NUCLEOTIDE SEQUENCE [LARGE SCALE GENOMIC DNA]</scope>
    <source>
        <strain evidence="8 9">NIH1002</strain>
    </source>
</reference>
<evidence type="ECO:0000313" key="9">
    <source>
        <dbReference type="Proteomes" id="UP001304243"/>
    </source>
</evidence>
<dbReference type="InterPro" id="IPR001193">
    <property type="entry name" value="MBTPS2"/>
</dbReference>
<evidence type="ECO:0000256" key="2">
    <source>
        <dbReference type="ARBA" id="ARBA00022692"/>
    </source>
</evidence>
<name>A0AAN7DHC0_9FUNG</name>
<evidence type="ECO:0000259" key="7">
    <source>
        <dbReference type="Pfam" id="PF02163"/>
    </source>
</evidence>
<dbReference type="PANTHER" id="PTHR13325:SF3">
    <property type="entry name" value="MEMBRANE-BOUND TRANSCRIPTION FACTOR SITE-2 PROTEASE"/>
    <property type="match status" value="1"/>
</dbReference>
<dbReference type="GO" id="GO:0016020">
    <property type="term" value="C:membrane"/>
    <property type="evidence" value="ECO:0007669"/>
    <property type="project" value="InterPro"/>
</dbReference>
<dbReference type="RefSeq" id="XP_064684167.1">
    <property type="nucleotide sequence ID" value="XM_064820247.1"/>
</dbReference>
<dbReference type="Proteomes" id="UP001304243">
    <property type="component" value="Unassembled WGS sequence"/>
</dbReference>
<keyword evidence="4 6" id="KW-0472">Membrane</keyword>
<protein>
    <recommendedName>
        <fullName evidence="5">Endopeptidase S2P</fullName>
    </recommendedName>
</protein>
<evidence type="ECO:0000313" key="8">
    <source>
        <dbReference type="EMBL" id="KAK4517501.1"/>
    </source>
</evidence>
<dbReference type="AlphaFoldDB" id="A0AAN7DHC0"/>
<dbReference type="Pfam" id="PF02163">
    <property type="entry name" value="Peptidase_M50"/>
    <property type="match status" value="1"/>
</dbReference>
<gene>
    <name evidence="8" type="ORF">ATC70_000840</name>
</gene>
<dbReference type="GO" id="GO:1905897">
    <property type="term" value="P:regulation of response to endoplasmic reticulum stress"/>
    <property type="evidence" value="ECO:0007669"/>
    <property type="project" value="TreeGrafter"/>
</dbReference>
<dbReference type="GO" id="GO:0004222">
    <property type="term" value="F:metalloendopeptidase activity"/>
    <property type="evidence" value="ECO:0007669"/>
    <property type="project" value="InterPro"/>
</dbReference>
<keyword evidence="3 6" id="KW-1133">Transmembrane helix</keyword>